<dbReference type="AlphaFoldDB" id="A0A969WC81"/>
<feature type="transmembrane region" description="Helical" evidence="1">
    <location>
        <begin position="7"/>
        <end position="30"/>
    </location>
</feature>
<evidence type="ECO:0000313" key="3">
    <source>
        <dbReference type="EMBL" id="NKF24527.1"/>
    </source>
</evidence>
<dbReference type="EMBL" id="JAAVXB010000016">
    <property type="protein sequence ID" value="NKF24527.1"/>
    <property type="molecule type" value="Genomic_DNA"/>
</dbReference>
<evidence type="ECO:0000313" key="4">
    <source>
        <dbReference type="Proteomes" id="UP000653472"/>
    </source>
</evidence>
<sequence length="745" mass="78677">MAKPLKIVLLVLGSLVVLVIAALIAAVMIFDPNDYRGKIQDEVKQATGREFVLGDIKLSVFPWLAVQLSDARLGNAAGFGDTPFAEVHQVRVGVKLLPLLFDKQIEVDGVALDGLHVNLAKNKSGVTNWQDLIDRQKQKPEQAPVEAKASTQFTFDDINVGGITVDDGAVVYDDAQGGAHYELQKMHLKTGALNMHDPFDIDMSTTVISKAPAAQVDIALGGTFKPDFKTQKLDTDGLKLTVKGKAAGLDLDTTVKTRLVADLAAQVFNLNALTMETTVSGDSIPNGKQTVTFGGEVAYNAKDGTFGLQHGKLQAADLTLATNIKGSGLAGGKPHFQGPISVSAFSPRKLLETFGVKLNTADPKALSEASMNAQLDATANSASLQNLLITLDQTKIKGQVAVTDFKTQAASFGLQIDNLDADRYLPPPAKEDGKVQTASGETENINDIELPVDALNKLNVDGTADLASLKIKNLKLSDIRLKLSGHGLSAVKAQSLSAKLYGGSVSLSHRYTPGASPGFAVTTKLSSFQAGPFLKDFTGKDSISGTADFSADLVAHGKTVGALRKTLDGSVAASAKNGAVKGFNLGYLIRKAQAALAGNLNYTEDSAPVTDFASISVSGKLNDGVLHSDDLDAASPLFRVGGSGDINLVTETLDYTAKPSIVETSKGQGGKDLSDLNGVTIPIHLTGSIWKPKYKIDLAAAVREKAKARVNEEIDKHKDEIQKKLGEFLFGKKKSSSDDSSSNGN</sequence>
<evidence type="ECO:0000256" key="1">
    <source>
        <dbReference type="SAM" id="Phobius"/>
    </source>
</evidence>
<accession>A0A969WC81</accession>
<dbReference type="Pfam" id="PF05170">
    <property type="entry name" value="AsmA"/>
    <property type="match status" value="1"/>
</dbReference>
<dbReference type="PANTHER" id="PTHR30441">
    <property type="entry name" value="DUF748 DOMAIN-CONTAINING PROTEIN"/>
    <property type="match status" value="1"/>
</dbReference>
<feature type="domain" description="AsmA" evidence="2">
    <location>
        <begin position="1"/>
        <end position="630"/>
    </location>
</feature>
<organism evidence="3 4">
    <name type="scientific">Solimonas marina</name>
    <dbReference type="NCBI Taxonomy" id="2714601"/>
    <lineage>
        <taxon>Bacteria</taxon>
        <taxon>Pseudomonadati</taxon>
        <taxon>Pseudomonadota</taxon>
        <taxon>Gammaproteobacteria</taxon>
        <taxon>Nevskiales</taxon>
        <taxon>Nevskiaceae</taxon>
        <taxon>Solimonas</taxon>
    </lineage>
</organism>
<dbReference type="InterPro" id="IPR007844">
    <property type="entry name" value="AsmA"/>
</dbReference>
<name>A0A969WC81_9GAMM</name>
<dbReference type="GO" id="GO:0005886">
    <property type="term" value="C:plasma membrane"/>
    <property type="evidence" value="ECO:0007669"/>
    <property type="project" value="TreeGrafter"/>
</dbReference>
<dbReference type="InterPro" id="IPR052894">
    <property type="entry name" value="AsmA-related"/>
</dbReference>
<dbReference type="RefSeq" id="WP_168149833.1">
    <property type="nucleotide sequence ID" value="NZ_JAAVXB010000016.1"/>
</dbReference>
<comment type="caution">
    <text evidence="3">The sequence shown here is derived from an EMBL/GenBank/DDBJ whole genome shotgun (WGS) entry which is preliminary data.</text>
</comment>
<dbReference type="Proteomes" id="UP000653472">
    <property type="component" value="Unassembled WGS sequence"/>
</dbReference>
<dbReference type="PANTHER" id="PTHR30441:SF4">
    <property type="entry name" value="PROTEIN ASMA"/>
    <property type="match status" value="1"/>
</dbReference>
<keyword evidence="4" id="KW-1185">Reference proteome</keyword>
<protein>
    <submittedName>
        <fullName evidence="3">AsmA family protein</fullName>
    </submittedName>
</protein>
<keyword evidence="1" id="KW-1133">Transmembrane helix</keyword>
<evidence type="ECO:0000259" key="2">
    <source>
        <dbReference type="Pfam" id="PF05170"/>
    </source>
</evidence>
<proteinExistence type="predicted"/>
<gene>
    <name evidence="3" type="ORF">G7Y82_19625</name>
</gene>
<keyword evidence="1" id="KW-0472">Membrane</keyword>
<reference evidence="3" key="1">
    <citation type="submission" date="2020-03" db="EMBL/GenBank/DDBJ databases">
        <title>Solimonas marina sp. nov., isolated from deep seawater of the Pacific Ocean.</title>
        <authorList>
            <person name="Liu X."/>
            <person name="Lai Q."/>
            <person name="Sun F."/>
            <person name="Gai Y."/>
            <person name="Li G."/>
            <person name="Shao Z."/>
        </authorList>
    </citation>
    <scope>NUCLEOTIDE SEQUENCE</scope>
    <source>
        <strain evidence="3">C16B3</strain>
    </source>
</reference>
<dbReference type="GO" id="GO:0090313">
    <property type="term" value="P:regulation of protein targeting to membrane"/>
    <property type="evidence" value="ECO:0007669"/>
    <property type="project" value="TreeGrafter"/>
</dbReference>
<keyword evidence="1" id="KW-0812">Transmembrane</keyword>